<dbReference type="Pfam" id="PF00152">
    <property type="entry name" value="tRNA-synt_2"/>
    <property type="match status" value="1"/>
</dbReference>
<keyword evidence="3 9" id="KW-0479">Metal-binding</keyword>
<evidence type="ECO:0000256" key="1">
    <source>
        <dbReference type="ARBA" id="ARBA00008226"/>
    </source>
</evidence>
<dbReference type="EC" id="6.1.1.6" evidence="9"/>
<evidence type="ECO:0000256" key="4">
    <source>
        <dbReference type="ARBA" id="ARBA00022741"/>
    </source>
</evidence>
<dbReference type="GO" id="GO:0000287">
    <property type="term" value="F:magnesium ion binding"/>
    <property type="evidence" value="ECO:0007669"/>
    <property type="project" value="UniProtKB-UniRule"/>
</dbReference>
<keyword evidence="14" id="KW-1185">Reference proteome</keyword>
<dbReference type="FunFam" id="2.40.50.140:FF:000024">
    <property type="entry name" value="Lysine--tRNA ligase"/>
    <property type="match status" value="1"/>
</dbReference>
<dbReference type="PROSITE" id="PS50862">
    <property type="entry name" value="AA_TRNA_LIGASE_II"/>
    <property type="match status" value="1"/>
</dbReference>
<dbReference type="Pfam" id="PF01336">
    <property type="entry name" value="tRNA_anti-codon"/>
    <property type="match status" value="1"/>
</dbReference>
<dbReference type="GO" id="GO:0006430">
    <property type="term" value="P:lysyl-tRNA aminoacylation"/>
    <property type="evidence" value="ECO:0007669"/>
    <property type="project" value="UniProtKB-UniRule"/>
</dbReference>
<dbReference type="InterPro" id="IPR004365">
    <property type="entry name" value="NA-bd_OB_tRNA"/>
</dbReference>
<dbReference type="GO" id="GO:0005524">
    <property type="term" value="F:ATP binding"/>
    <property type="evidence" value="ECO:0007669"/>
    <property type="project" value="UniProtKB-UniRule"/>
</dbReference>
<dbReference type="Gene3D" id="3.30.930.10">
    <property type="entry name" value="Bira Bifunctional Protein, Domain 2"/>
    <property type="match status" value="1"/>
</dbReference>
<keyword evidence="2 9" id="KW-0436">Ligase</keyword>
<evidence type="ECO:0000313" key="14">
    <source>
        <dbReference type="Proteomes" id="UP000043763"/>
    </source>
</evidence>
<dbReference type="InterPro" id="IPR012340">
    <property type="entry name" value="NA-bd_OB-fold"/>
</dbReference>
<evidence type="ECO:0000256" key="7">
    <source>
        <dbReference type="ARBA" id="ARBA00023146"/>
    </source>
</evidence>
<evidence type="ECO:0000256" key="5">
    <source>
        <dbReference type="ARBA" id="ARBA00022840"/>
    </source>
</evidence>
<evidence type="ECO:0000256" key="3">
    <source>
        <dbReference type="ARBA" id="ARBA00022723"/>
    </source>
</evidence>
<feature type="binding site" evidence="9">
    <location>
        <position position="427"/>
    </location>
    <ligand>
        <name>Mg(2+)</name>
        <dbReference type="ChEBI" id="CHEBI:18420"/>
        <label>2</label>
    </ligand>
</feature>
<keyword evidence="9" id="KW-0963">Cytoplasm</keyword>
<organism evidence="13 14">
    <name type="scientific">Brachyspira suanatina</name>
    <dbReference type="NCBI Taxonomy" id="381802"/>
    <lineage>
        <taxon>Bacteria</taxon>
        <taxon>Pseudomonadati</taxon>
        <taxon>Spirochaetota</taxon>
        <taxon>Spirochaetia</taxon>
        <taxon>Brachyspirales</taxon>
        <taxon>Brachyspiraceae</taxon>
        <taxon>Brachyspira</taxon>
    </lineage>
</organism>
<dbReference type="InterPro" id="IPR044136">
    <property type="entry name" value="Lys-tRNA-ligase_II_N"/>
</dbReference>
<comment type="cofactor">
    <cofactor evidence="9 10">
        <name>Mg(2+)</name>
        <dbReference type="ChEBI" id="CHEBI:18420"/>
    </cofactor>
    <text evidence="9 10">Binds 3 Mg(2+) ions per subunit.</text>
</comment>
<dbReference type="PRINTS" id="PR00982">
    <property type="entry name" value="TRNASYNTHLYS"/>
</dbReference>
<dbReference type="Gene3D" id="2.40.50.140">
    <property type="entry name" value="Nucleic acid-binding proteins"/>
    <property type="match status" value="1"/>
</dbReference>
<keyword evidence="5 9" id="KW-0067">ATP-binding</keyword>
<evidence type="ECO:0000256" key="10">
    <source>
        <dbReference type="RuleBase" id="RU000336"/>
    </source>
</evidence>
<evidence type="ECO:0000313" key="13">
    <source>
        <dbReference type="EMBL" id="CRF34084.1"/>
    </source>
</evidence>
<comment type="catalytic activity">
    <reaction evidence="8 9 10">
        <text>tRNA(Lys) + L-lysine + ATP = L-lysyl-tRNA(Lys) + AMP + diphosphate</text>
        <dbReference type="Rhea" id="RHEA:20792"/>
        <dbReference type="Rhea" id="RHEA-COMP:9696"/>
        <dbReference type="Rhea" id="RHEA-COMP:9697"/>
        <dbReference type="ChEBI" id="CHEBI:30616"/>
        <dbReference type="ChEBI" id="CHEBI:32551"/>
        <dbReference type="ChEBI" id="CHEBI:33019"/>
        <dbReference type="ChEBI" id="CHEBI:78442"/>
        <dbReference type="ChEBI" id="CHEBI:78529"/>
        <dbReference type="ChEBI" id="CHEBI:456215"/>
        <dbReference type="EC" id="6.1.1.6"/>
    </reaction>
</comment>
<evidence type="ECO:0000256" key="11">
    <source>
        <dbReference type="SAM" id="MobiDB-lite"/>
    </source>
</evidence>
<dbReference type="PANTHER" id="PTHR42918:SF15">
    <property type="entry name" value="LYSINE--TRNA LIGASE, CHLOROPLASTIC_MITOCHONDRIAL"/>
    <property type="match status" value="1"/>
</dbReference>
<dbReference type="PANTHER" id="PTHR42918">
    <property type="entry name" value="LYSYL-TRNA SYNTHETASE"/>
    <property type="match status" value="1"/>
</dbReference>
<dbReference type="GO" id="GO:0005829">
    <property type="term" value="C:cytosol"/>
    <property type="evidence" value="ECO:0007669"/>
    <property type="project" value="TreeGrafter"/>
</dbReference>
<reference evidence="14" key="1">
    <citation type="submission" date="2015-04" db="EMBL/GenBank/DDBJ databases">
        <authorList>
            <person name="Mushtaq Mamoona"/>
        </authorList>
    </citation>
    <scope>NUCLEOTIDE SEQUENCE [LARGE SCALE GENOMIC DNA]</scope>
    <source>
        <strain evidence="14">AN4859/03</strain>
    </source>
</reference>
<feature type="compositionally biased region" description="Low complexity" evidence="11">
    <location>
        <begin position="1"/>
        <end position="16"/>
    </location>
</feature>
<keyword evidence="4 9" id="KW-0547">Nucleotide-binding</keyword>
<dbReference type="SUPFAM" id="SSF50249">
    <property type="entry name" value="Nucleic acid-binding proteins"/>
    <property type="match status" value="1"/>
</dbReference>
<evidence type="ECO:0000256" key="8">
    <source>
        <dbReference type="ARBA" id="ARBA00048573"/>
    </source>
</evidence>
<dbReference type="NCBIfam" id="TIGR00499">
    <property type="entry name" value="lysS_bact"/>
    <property type="match status" value="1"/>
</dbReference>
<dbReference type="InterPro" id="IPR006195">
    <property type="entry name" value="aa-tRNA-synth_II"/>
</dbReference>
<comment type="subunit">
    <text evidence="9">Homodimer.</text>
</comment>
<dbReference type="SUPFAM" id="SSF55681">
    <property type="entry name" value="Class II aaRS and biotin synthetases"/>
    <property type="match status" value="1"/>
</dbReference>
<feature type="binding site" evidence="9">
    <location>
        <position position="420"/>
    </location>
    <ligand>
        <name>Mg(2+)</name>
        <dbReference type="ChEBI" id="CHEBI:18420"/>
        <label>1</label>
    </ligand>
</feature>
<dbReference type="NCBIfam" id="NF001756">
    <property type="entry name" value="PRK00484.1"/>
    <property type="match status" value="1"/>
</dbReference>
<dbReference type="EMBL" id="CVLB01000001">
    <property type="protein sequence ID" value="CRF34084.1"/>
    <property type="molecule type" value="Genomic_DNA"/>
</dbReference>
<dbReference type="InterPro" id="IPR045864">
    <property type="entry name" value="aa-tRNA-synth_II/BPL/LPL"/>
</dbReference>
<feature type="region of interest" description="Disordered" evidence="11">
    <location>
        <begin position="1"/>
        <end position="28"/>
    </location>
</feature>
<keyword evidence="6 9" id="KW-0648">Protein biosynthesis</keyword>
<name>A0A0G4K845_9SPIR</name>
<sequence>MSENQNNSENTQNEKNTSVEKNAEKENRREKLNTLRGMGINPFPNSYDVTYKSHDIAEKFEELEKNETEVAVAGRIMLYRVMGKSSFLTIKDSAGTIQAYIQRDKVGDEFYNTVFKKLIDIGDIVGVKGTVFKTKTGEITIYANELKLLTKSLNPLPEKFHGLTDTELRYRQRYVDLIMNDDVKEAFIKRSKMISAIREVMIENNFLEVETPMMHPLIGGAKAKPFITHHNTLDMTLYLRIAPELYLKRLVVGGFDRVFELNRNFRNEGISTRHNPEFTMMEAYMAYANFHKVMELVEEVFSKVCFKLNGKYTSEYKDYEINFKPPFARVPMVDLVKEHSGLDFNAIQSDDEALEKAKSVGVEIDTSKTKPSKWEVMVAVFEEKVEEKLIQPTFVINYPKAVSPLSKSYPDNPDITERYELFIGGMEMSNGFSELNDPIDQKERFEEQLKAKARGEDETMDMDLDYINALEYGLPPTGGLGIGIDRMAILFLNVASIRDTILFPQMRKLE</sequence>
<dbReference type="OrthoDB" id="9802326at2"/>
<proteinExistence type="inferred from homology"/>
<dbReference type="RefSeq" id="WP_048595028.1">
    <property type="nucleotide sequence ID" value="NZ_CVLB01000001.1"/>
</dbReference>
<feature type="domain" description="Aminoacyl-transfer RNA synthetases class-II family profile" evidence="12">
    <location>
        <begin position="190"/>
        <end position="504"/>
    </location>
</feature>
<dbReference type="GO" id="GO:0000049">
    <property type="term" value="F:tRNA binding"/>
    <property type="evidence" value="ECO:0007669"/>
    <property type="project" value="TreeGrafter"/>
</dbReference>
<evidence type="ECO:0000256" key="6">
    <source>
        <dbReference type="ARBA" id="ARBA00022917"/>
    </source>
</evidence>
<keyword evidence="7 9" id="KW-0030">Aminoacyl-tRNA synthetase</keyword>
<dbReference type="CDD" id="cd04322">
    <property type="entry name" value="LysRS_N"/>
    <property type="match status" value="1"/>
</dbReference>
<keyword evidence="9 10" id="KW-0460">Magnesium</keyword>
<evidence type="ECO:0000259" key="12">
    <source>
        <dbReference type="PROSITE" id="PS50862"/>
    </source>
</evidence>
<dbReference type="InterPro" id="IPR018149">
    <property type="entry name" value="Lys-tRNA-synth_II_C"/>
</dbReference>
<dbReference type="GO" id="GO:0004824">
    <property type="term" value="F:lysine-tRNA ligase activity"/>
    <property type="evidence" value="ECO:0007669"/>
    <property type="project" value="UniProtKB-UniRule"/>
</dbReference>
<evidence type="ECO:0000256" key="9">
    <source>
        <dbReference type="HAMAP-Rule" id="MF_00252"/>
    </source>
</evidence>
<dbReference type="HAMAP" id="MF_00252">
    <property type="entry name" value="Lys_tRNA_synth_class2"/>
    <property type="match status" value="1"/>
</dbReference>
<evidence type="ECO:0000256" key="2">
    <source>
        <dbReference type="ARBA" id="ARBA00022598"/>
    </source>
</evidence>
<dbReference type="Proteomes" id="UP000043763">
    <property type="component" value="Unassembled WGS sequence"/>
</dbReference>
<comment type="similarity">
    <text evidence="1 9">Belongs to the class-II aminoacyl-tRNA synthetase family.</text>
</comment>
<dbReference type="InterPro" id="IPR004364">
    <property type="entry name" value="Aa-tRNA-synt_II"/>
</dbReference>
<gene>
    <name evidence="9 13" type="primary">lysS</name>
    <name evidence="13" type="ORF">BRSU_1864</name>
</gene>
<comment type="subcellular location">
    <subcellularLocation>
        <location evidence="9">Cytoplasm</location>
    </subcellularLocation>
</comment>
<accession>A0A0G4K845</accession>
<dbReference type="InterPro" id="IPR002313">
    <property type="entry name" value="Lys-tRNA-ligase_II"/>
</dbReference>
<feature type="compositionally biased region" description="Basic and acidic residues" evidence="11">
    <location>
        <begin position="17"/>
        <end position="28"/>
    </location>
</feature>
<dbReference type="AlphaFoldDB" id="A0A0G4K845"/>
<dbReference type="CDD" id="cd00775">
    <property type="entry name" value="LysRS_core"/>
    <property type="match status" value="1"/>
</dbReference>
<protein>
    <recommendedName>
        <fullName evidence="9">Lysine--tRNA ligase</fullName>
        <ecNumber evidence="9">6.1.1.6</ecNumber>
    </recommendedName>
    <alternativeName>
        <fullName evidence="9">Lysyl-tRNA synthetase</fullName>
        <shortName evidence="9">LysRS</shortName>
    </alternativeName>
</protein>
<feature type="binding site" evidence="9">
    <location>
        <position position="427"/>
    </location>
    <ligand>
        <name>Mg(2+)</name>
        <dbReference type="ChEBI" id="CHEBI:18420"/>
        <label>1</label>
    </ligand>
</feature>